<dbReference type="Gene3D" id="3.60.15.10">
    <property type="entry name" value="Ribonuclease Z/Hydroxyacylglutathione hydrolase-like"/>
    <property type="match status" value="1"/>
</dbReference>
<reference evidence="2" key="1">
    <citation type="journal article" date="2021" name="Nat. Commun.">
        <title>Genetic determinants of endophytism in the Arabidopsis root mycobiome.</title>
        <authorList>
            <person name="Mesny F."/>
            <person name="Miyauchi S."/>
            <person name="Thiergart T."/>
            <person name="Pickel B."/>
            <person name="Atanasova L."/>
            <person name="Karlsson M."/>
            <person name="Huettel B."/>
            <person name="Barry K.W."/>
            <person name="Haridas S."/>
            <person name="Chen C."/>
            <person name="Bauer D."/>
            <person name="Andreopoulos W."/>
            <person name="Pangilinan J."/>
            <person name="LaButti K."/>
            <person name="Riley R."/>
            <person name="Lipzen A."/>
            <person name="Clum A."/>
            <person name="Drula E."/>
            <person name="Henrissat B."/>
            <person name="Kohler A."/>
            <person name="Grigoriev I.V."/>
            <person name="Martin F.M."/>
            <person name="Hacquard S."/>
        </authorList>
    </citation>
    <scope>NUCLEOTIDE SEQUENCE</scope>
    <source>
        <strain evidence="2">MPI-CAGE-AT-0023</strain>
    </source>
</reference>
<feature type="domain" description="Metallo-beta-lactamase" evidence="1">
    <location>
        <begin position="25"/>
        <end position="96"/>
    </location>
</feature>
<dbReference type="PANTHER" id="PTHR43546">
    <property type="entry name" value="UPF0173 METAL-DEPENDENT HYDROLASE MJ1163-RELATED"/>
    <property type="match status" value="1"/>
</dbReference>
<accession>A0A9P9JP13</accession>
<dbReference type="AlphaFoldDB" id="A0A9P9JP13"/>
<organism evidence="2 3">
    <name type="scientific">Fusarium redolens</name>
    <dbReference type="NCBI Taxonomy" id="48865"/>
    <lineage>
        <taxon>Eukaryota</taxon>
        <taxon>Fungi</taxon>
        <taxon>Dikarya</taxon>
        <taxon>Ascomycota</taxon>
        <taxon>Pezizomycotina</taxon>
        <taxon>Sordariomycetes</taxon>
        <taxon>Hypocreomycetidae</taxon>
        <taxon>Hypocreales</taxon>
        <taxon>Nectriaceae</taxon>
        <taxon>Fusarium</taxon>
        <taxon>Fusarium redolens species complex</taxon>
    </lineage>
</organism>
<evidence type="ECO:0000259" key="1">
    <source>
        <dbReference type="Pfam" id="PF12706"/>
    </source>
</evidence>
<sequence length="339" mass="37688">MEQTTLEWFGATTYRLRTKGVTMFLDTWLDRPSVMPKYLAVDDVAKADYILISHAHFDHLPGADRIAIKTGAIVIANCEAINVLRQAGVPEAQLFPVSGGERIPLFTREVRLQAQRQEVPLAQGPPGRPPYPHHSLAALSVHVWPSLHCFVPLPPPEFMDTGVVYDDEVPYASSLDITMGMQYALLKLQDIMPVEKMDDGMRSFCTYVNDREKNVLSHCDGGQLMFNIIIDGKALLWSAHLGGYEGIIKTVEPQPEIAILAIAGRANFNGRPFKGSAAQFALKKIQWLGQPKQVIWCLHDTSCVEPYHVDTTAATEMVERETSTKVLNLKQATPVVLNL</sequence>
<dbReference type="InterPro" id="IPR050114">
    <property type="entry name" value="UPF0173_UPF0282_UlaG_hydrolase"/>
</dbReference>
<keyword evidence="3" id="KW-1185">Reference proteome</keyword>
<comment type="caution">
    <text evidence="2">The sequence shown here is derived from an EMBL/GenBank/DDBJ whole genome shotgun (WGS) entry which is preliminary data.</text>
</comment>
<protein>
    <recommendedName>
        <fullName evidence="1">Metallo-beta-lactamase domain-containing protein</fullName>
    </recommendedName>
</protein>
<evidence type="ECO:0000313" key="3">
    <source>
        <dbReference type="Proteomes" id="UP000720189"/>
    </source>
</evidence>
<gene>
    <name evidence="2" type="ORF">BKA55DRAFT_698660</name>
</gene>
<dbReference type="Pfam" id="PF12706">
    <property type="entry name" value="Lactamase_B_2"/>
    <property type="match status" value="1"/>
</dbReference>
<dbReference type="InterPro" id="IPR001279">
    <property type="entry name" value="Metallo-B-lactamas"/>
</dbReference>
<dbReference type="GeneID" id="70230493"/>
<dbReference type="EMBL" id="JAGMUX010000040">
    <property type="protein sequence ID" value="KAH7205128.1"/>
    <property type="molecule type" value="Genomic_DNA"/>
</dbReference>
<dbReference type="OrthoDB" id="4311043at2759"/>
<dbReference type="RefSeq" id="XP_046040900.1">
    <property type="nucleotide sequence ID" value="XM_046200539.1"/>
</dbReference>
<dbReference type="SUPFAM" id="SSF56281">
    <property type="entry name" value="Metallo-hydrolase/oxidoreductase"/>
    <property type="match status" value="1"/>
</dbReference>
<evidence type="ECO:0000313" key="2">
    <source>
        <dbReference type="EMBL" id="KAH7205128.1"/>
    </source>
</evidence>
<name>A0A9P9JP13_FUSRE</name>
<dbReference type="Proteomes" id="UP000720189">
    <property type="component" value="Unassembled WGS sequence"/>
</dbReference>
<dbReference type="PANTHER" id="PTHR43546:SF8">
    <property type="entry name" value="METALLO-BETA-LACTAMASE DOMAIN-CONTAINING PROTEIN"/>
    <property type="match status" value="1"/>
</dbReference>
<dbReference type="InterPro" id="IPR036866">
    <property type="entry name" value="RibonucZ/Hydroxyglut_hydro"/>
</dbReference>
<proteinExistence type="predicted"/>